<dbReference type="NCBIfam" id="TIGR00581">
    <property type="entry name" value="moaC"/>
    <property type="match status" value="1"/>
</dbReference>
<dbReference type="GO" id="GO:0006777">
    <property type="term" value="P:Mo-molybdopterin cofactor biosynthetic process"/>
    <property type="evidence" value="ECO:0007669"/>
    <property type="project" value="UniProtKB-KW"/>
</dbReference>
<dbReference type="InterPro" id="IPR036522">
    <property type="entry name" value="MoaC_sf"/>
</dbReference>
<dbReference type="Gene3D" id="3.30.70.640">
    <property type="entry name" value="Molybdopterin cofactor biosynthesis C (MoaC) domain"/>
    <property type="match status" value="1"/>
</dbReference>
<evidence type="ECO:0000256" key="1">
    <source>
        <dbReference type="ARBA" id="ARBA00005046"/>
    </source>
</evidence>
<dbReference type="Pfam" id="PF01967">
    <property type="entry name" value="MoaC"/>
    <property type="match status" value="1"/>
</dbReference>
<dbReference type="InterPro" id="IPR023045">
    <property type="entry name" value="MoaC"/>
</dbReference>
<dbReference type="Proteomes" id="UP001200513">
    <property type="component" value="Chromosome"/>
</dbReference>
<reference evidence="4" key="1">
    <citation type="journal article" date="2022" name="Nat. Microbiol.">
        <title>Unique mobile elements and scalable gene flow at the prokaryote-eukaryote boundary revealed by circularized Asgard archaea genomes.</title>
        <authorList>
            <person name="Wu F."/>
            <person name="Speth D.R."/>
            <person name="Philosof A."/>
            <person name="Cremiere A."/>
            <person name="Narayanan A."/>
            <person name="Barco R.A."/>
            <person name="Connon S.A."/>
            <person name="Amend J.P."/>
            <person name="Antoshechkin I.A."/>
            <person name="Orphan V.J."/>
        </authorList>
    </citation>
    <scope>NUCLEOTIDE SEQUENCE</scope>
    <source>
        <strain evidence="4">PR6</strain>
    </source>
</reference>
<dbReference type="InterPro" id="IPR002820">
    <property type="entry name" value="Mopterin_CF_biosynth-C_dom"/>
</dbReference>
<evidence type="ECO:0000313" key="4">
    <source>
        <dbReference type="EMBL" id="UJG42936.1"/>
    </source>
</evidence>
<keyword evidence="4" id="KW-0456">Lyase</keyword>
<feature type="domain" description="Molybdopterin cofactor biosynthesis C (MoaC)" evidence="3">
    <location>
        <begin position="8"/>
        <end position="147"/>
    </location>
</feature>
<dbReference type="NCBIfam" id="NF008999">
    <property type="entry name" value="PRK12343.1"/>
    <property type="match status" value="1"/>
</dbReference>
<dbReference type="EC" id="4.6.1.17" evidence="4"/>
<evidence type="ECO:0000256" key="2">
    <source>
        <dbReference type="ARBA" id="ARBA00023150"/>
    </source>
</evidence>
<proteinExistence type="predicted"/>
<evidence type="ECO:0000259" key="3">
    <source>
        <dbReference type="Pfam" id="PF01967"/>
    </source>
</evidence>
<comment type="pathway">
    <text evidence="1">Cofactor biosynthesis; molybdopterin biosynthesis.</text>
</comment>
<sequence length="151" mass="17176">MSKEKISMIDISNKKNTIRIATARGKIHLKKETIKQITEHTIKKGDPLVVGKIAAMQAIKRTPELIPMCHQIPITHIDFKHEIKEEEITVEVTVKTVAQTGVEMEAVIGVNIFLSTIWDMVKYLEKDQDGQYPVTTISEIKVTKKEKIKLE</sequence>
<organism evidence="4">
    <name type="scientific">Candidatus Heimdallarchaeum endolithica</name>
    <dbReference type="NCBI Taxonomy" id="2876572"/>
    <lineage>
        <taxon>Archaea</taxon>
        <taxon>Promethearchaeati</taxon>
        <taxon>Candidatus Heimdallarchaeota</taxon>
        <taxon>Candidatus Heimdallarchaeia (ex Rinke et al. 2021) (nom. nud.)</taxon>
        <taxon>Candidatus Heimdallarchaeales</taxon>
        <taxon>Candidatus Heimdallarchaeaceae</taxon>
        <taxon>Candidatus Heimdallarchaeum</taxon>
    </lineage>
</organism>
<accession>A0A9Y1BQ69</accession>
<keyword evidence="2" id="KW-0501">Molybdenum cofactor biosynthesis</keyword>
<dbReference type="EMBL" id="CP084167">
    <property type="protein sequence ID" value="UJG42936.1"/>
    <property type="molecule type" value="Genomic_DNA"/>
</dbReference>
<gene>
    <name evidence="4" type="primary">moaC</name>
    <name evidence="4" type="ORF">K9W46_11225</name>
</gene>
<dbReference type="SUPFAM" id="SSF55040">
    <property type="entry name" value="Molybdenum cofactor biosynthesis protein C, MoaC"/>
    <property type="match status" value="1"/>
</dbReference>
<name>A0A9Y1BQ69_9ARCH</name>
<protein>
    <submittedName>
        <fullName evidence="4">Cyclic pyranopterin monophosphate synthase MoaC</fullName>
        <ecNumber evidence="4">4.6.1.17</ecNumber>
    </submittedName>
</protein>
<dbReference type="AlphaFoldDB" id="A0A9Y1BQ69"/>
<dbReference type="GO" id="GO:0061799">
    <property type="term" value="F:cyclic pyranopterin monophosphate synthase activity"/>
    <property type="evidence" value="ECO:0007669"/>
    <property type="project" value="UniProtKB-EC"/>
</dbReference>